<evidence type="ECO:0000313" key="8">
    <source>
        <dbReference type="Proteomes" id="UP000723714"/>
    </source>
</evidence>
<gene>
    <name evidence="7" type="ORF">HGO97_014715</name>
</gene>
<feature type="transmembrane region" description="Helical" evidence="6">
    <location>
        <begin position="346"/>
        <end position="366"/>
    </location>
</feature>
<dbReference type="PANTHER" id="PTHR30250">
    <property type="entry name" value="PST FAMILY PREDICTED COLANIC ACID TRANSPORTER"/>
    <property type="match status" value="1"/>
</dbReference>
<sequence length="462" mass="51866">MNAMLTMSSFIFPLITFPYISRILLPEGTGKVALATSLISYFAMFAQLGIPTYGIRACAKIRDNKEELSRTVQELFIINLITSATTYVAFIITLVSVDKIWLEKELYIITSLSIVFNTIGMEWLYKALEQYTYITVRSILFKFIALIAMFILVKEQKDYIIYGAISIFAASASGLLNFINIRKYIIWKPLGKYKIKRHLKAVFVFFAMSCATTIYTNLDTIMLGFMTNNTEVGYYNAAVKIKIILVSIVTSLGAVLLPRASYYIEHKMLDKFWEISSKALNFVCVCATPLMVYFILFARNGIFFLSGASYEGSVIPMQFIMPTLLFIGLTNILGIQILIPLGKEKIVLYSEIAGAVVDLILNAVLIPTLASTGAAIGTLVAEAVVFIVQYISLHNEVSDIFRGIRYLEIFIAICLGSLGCIWVKNLHFGDFITLVISSVCFFIVYMLVLVICKEPLLNELKR</sequence>
<keyword evidence="2" id="KW-1003">Cell membrane</keyword>
<feature type="transmembrane region" description="Helical" evidence="6">
    <location>
        <begin position="132"/>
        <end position="153"/>
    </location>
</feature>
<feature type="transmembrane region" description="Helical" evidence="6">
    <location>
        <begin position="238"/>
        <end position="258"/>
    </location>
</feature>
<evidence type="ECO:0000256" key="1">
    <source>
        <dbReference type="ARBA" id="ARBA00004651"/>
    </source>
</evidence>
<evidence type="ECO:0000313" key="7">
    <source>
        <dbReference type="EMBL" id="MBU3877060.1"/>
    </source>
</evidence>
<comment type="subcellular location">
    <subcellularLocation>
        <location evidence="1">Cell membrane</location>
        <topology evidence="1">Multi-pass membrane protein</topology>
    </subcellularLocation>
</comment>
<feature type="transmembrane region" description="Helical" evidence="6">
    <location>
        <begin position="32"/>
        <end position="54"/>
    </location>
</feature>
<comment type="caution">
    <text evidence="7">The sequence shown here is derived from an EMBL/GenBank/DDBJ whole genome shotgun (WGS) entry which is preliminary data.</text>
</comment>
<dbReference type="Proteomes" id="UP000723714">
    <property type="component" value="Unassembled WGS sequence"/>
</dbReference>
<accession>A0ABS6D713</accession>
<evidence type="ECO:0000256" key="6">
    <source>
        <dbReference type="SAM" id="Phobius"/>
    </source>
</evidence>
<dbReference type="Pfam" id="PF01943">
    <property type="entry name" value="Polysacc_synt"/>
    <property type="match status" value="1"/>
</dbReference>
<dbReference type="InterPro" id="IPR050833">
    <property type="entry name" value="Poly_Biosynth_Transport"/>
</dbReference>
<feature type="transmembrane region" description="Helical" evidence="6">
    <location>
        <begin position="405"/>
        <end position="425"/>
    </location>
</feature>
<dbReference type="RefSeq" id="WP_216243124.1">
    <property type="nucleotide sequence ID" value="NZ_JABACJ020000014.1"/>
</dbReference>
<dbReference type="InterPro" id="IPR002797">
    <property type="entry name" value="Polysacc_synth"/>
</dbReference>
<name>A0ABS6D713_9FIRM</name>
<evidence type="ECO:0000256" key="5">
    <source>
        <dbReference type="ARBA" id="ARBA00023136"/>
    </source>
</evidence>
<keyword evidence="8" id="KW-1185">Reference proteome</keyword>
<dbReference type="CDD" id="cd13128">
    <property type="entry name" value="MATE_Wzx_like"/>
    <property type="match status" value="1"/>
</dbReference>
<evidence type="ECO:0000256" key="3">
    <source>
        <dbReference type="ARBA" id="ARBA00022692"/>
    </source>
</evidence>
<proteinExistence type="predicted"/>
<protein>
    <submittedName>
        <fullName evidence="7">Flippase</fullName>
    </submittedName>
</protein>
<feature type="transmembrane region" description="Helical" evidence="6">
    <location>
        <begin position="159"/>
        <end position="179"/>
    </location>
</feature>
<dbReference type="PANTHER" id="PTHR30250:SF11">
    <property type="entry name" value="O-ANTIGEN TRANSPORTER-RELATED"/>
    <property type="match status" value="1"/>
</dbReference>
<feature type="transmembrane region" description="Helical" evidence="6">
    <location>
        <begin position="199"/>
        <end position="218"/>
    </location>
</feature>
<evidence type="ECO:0000256" key="4">
    <source>
        <dbReference type="ARBA" id="ARBA00022989"/>
    </source>
</evidence>
<evidence type="ECO:0000256" key="2">
    <source>
        <dbReference type="ARBA" id="ARBA00022475"/>
    </source>
</evidence>
<feature type="transmembrane region" description="Helical" evidence="6">
    <location>
        <begin position="372"/>
        <end position="393"/>
    </location>
</feature>
<feature type="transmembrane region" description="Helical" evidence="6">
    <location>
        <begin position="75"/>
        <end position="94"/>
    </location>
</feature>
<feature type="transmembrane region" description="Helical" evidence="6">
    <location>
        <begin position="106"/>
        <end position="125"/>
    </location>
</feature>
<keyword evidence="5 6" id="KW-0472">Membrane</keyword>
<keyword evidence="4 6" id="KW-1133">Transmembrane helix</keyword>
<feature type="transmembrane region" description="Helical" evidence="6">
    <location>
        <begin position="319"/>
        <end position="339"/>
    </location>
</feature>
<keyword evidence="3 6" id="KW-0812">Transmembrane</keyword>
<dbReference type="EMBL" id="JABACJ020000014">
    <property type="protein sequence ID" value="MBU3877060.1"/>
    <property type="molecule type" value="Genomic_DNA"/>
</dbReference>
<feature type="transmembrane region" description="Helical" evidence="6">
    <location>
        <begin position="279"/>
        <end position="299"/>
    </location>
</feature>
<reference evidence="7 8" key="1">
    <citation type="submission" date="2021-06" db="EMBL/GenBank/DDBJ databases">
        <title>Faecalicatena sp. nov. isolated from porcine feces.</title>
        <authorList>
            <person name="Oh B.S."/>
            <person name="Lee J.H."/>
        </authorList>
    </citation>
    <scope>NUCLEOTIDE SEQUENCE [LARGE SCALE GENOMIC DNA]</scope>
    <source>
        <strain evidence="7 8">AGMB00832</strain>
    </source>
</reference>
<organism evidence="7 8">
    <name type="scientific">Faecalicatena faecalis</name>
    <dbReference type="NCBI Taxonomy" id="2726362"/>
    <lineage>
        <taxon>Bacteria</taxon>
        <taxon>Bacillati</taxon>
        <taxon>Bacillota</taxon>
        <taxon>Clostridia</taxon>
        <taxon>Lachnospirales</taxon>
        <taxon>Lachnospiraceae</taxon>
        <taxon>Faecalicatena</taxon>
    </lineage>
</organism>
<feature type="transmembrane region" description="Helical" evidence="6">
    <location>
        <begin position="431"/>
        <end position="452"/>
    </location>
</feature>